<proteinExistence type="predicted"/>
<organism evidence="6 7">
    <name type="scientific">Streptomyces enissocaesilis</name>
    <dbReference type="NCBI Taxonomy" id="332589"/>
    <lineage>
        <taxon>Bacteria</taxon>
        <taxon>Bacillati</taxon>
        <taxon>Actinomycetota</taxon>
        <taxon>Actinomycetes</taxon>
        <taxon>Kitasatosporales</taxon>
        <taxon>Streptomycetaceae</taxon>
        <taxon>Streptomyces</taxon>
        <taxon>Streptomyces rochei group</taxon>
    </lineage>
</organism>
<accession>A0ABN3XG99</accession>
<evidence type="ECO:0000313" key="6">
    <source>
        <dbReference type="EMBL" id="GAA2954278.1"/>
    </source>
</evidence>
<dbReference type="InterPro" id="IPR028994">
    <property type="entry name" value="Integrin_alpha_N"/>
</dbReference>
<evidence type="ECO:0000256" key="3">
    <source>
        <dbReference type="ARBA" id="ARBA00022801"/>
    </source>
</evidence>
<keyword evidence="3" id="KW-0378">Hydrolase</keyword>
<evidence type="ECO:0000256" key="1">
    <source>
        <dbReference type="ARBA" id="ARBA00022729"/>
    </source>
</evidence>
<name>A0ABN3XG99_9ACTN</name>
<keyword evidence="2" id="KW-0677">Repeat</keyword>
<keyword evidence="1 5" id="KW-0732">Signal</keyword>
<dbReference type="Pfam" id="PF13517">
    <property type="entry name" value="FG-GAP_3"/>
    <property type="match status" value="1"/>
</dbReference>
<dbReference type="Pfam" id="PF01839">
    <property type="entry name" value="FG-GAP"/>
    <property type="match status" value="4"/>
</dbReference>
<evidence type="ECO:0000313" key="7">
    <source>
        <dbReference type="Proteomes" id="UP001500403"/>
    </source>
</evidence>
<evidence type="ECO:0000256" key="5">
    <source>
        <dbReference type="SAM" id="SignalP"/>
    </source>
</evidence>
<keyword evidence="4" id="KW-0325">Glycoprotein</keyword>
<dbReference type="PANTHER" id="PTHR23221:SF7">
    <property type="entry name" value="PHOSPHATIDYLINOSITOL-GLYCAN-SPECIFIC PHOSPHOLIPASE D"/>
    <property type="match status" value="1"/>
</dbReference>
<keyword evidence="7" id="KW-1185">Reference proteome</keyword>
<dbReference type="InterPro" id="IPR013517">
    <property type="entry name" value="FG-GAP"/>
</dbReference>
<dbReference type="PANTHER" id="PTHR23221">
    <property type="entry name" value="GLYCOSYLPHOSPHATIDYLINOSITOL PHOSPHOLIPASE D"/>
    <property type="match status" value="1"/>
</dbReference>
<protein>
    <submittedName>
        <fullName evidence="6">FG-GAP repeat protein</fullName>
    </submittedName>
</protein>
<reference evidence="6 7" key="1">
    <citation type="journal article" date="2019" name="Int. J. Syst. Evol. Microbiol.">
        <title>The Global Catalogue of Microorganisms (GCM) 10K type strain sequencing project: providing services to taxonomists for standard genome sequencing and annotation.</title>
        <authorList>
            <consortium name="The Broad Institute Genomics Platform"/>
            <consortium name="The Broad Institute Genome Sequencing Center for Infectious Disease"/>
            <person name="Wu L."/>
            <person name="Ma J."/>
        </authorList>
    </citation>
    <scope>NUCLEOTIDE SEQUENCE [LARGE SCALE GENOMIC DNA]</scope>
    <source>
        <strain evidence="6 7">JCM 9088</strain>
    </source>
</reference>
<dbReference type="RefSeq" id="WP_344497276.1">
    <property type="nucleotide sequence ID" value="NZ_BAAAUD010000042.1"/>
</dbReference>
<evidence type="ECO:0000256" key="2">
    <source>
        <dbReference type="ARBA" id="ARBA00022737"/>
    </source>
</evidence>
<dbReference type="Gene3D" id="2.130.10.130">
    <property type="entry name" value="Integrin alpha, N-terminal"/>
    <property type="match status" value="4"/>
</dbReference>
<feature type="chain" id="PRO_5045076074" evidence="5">
    <location>
        <begin position="31"/>
        <end position="477"/>
    </location>
</feature>
<gene>
    <name evidence="6" type="ORF">GCM10010446_44190</name>
</gene>
<comment type="caution">
    <text evidence="6">The sequence shown here is derived from an EMBL/GenBank/DDBJ whole genome shotgun (WGS) entry which is preliminary data.</text>
</comment>
<dbReference type="PROSITE" id="PS51470">
    <property type="entry name" value="FG_GAP"/>
    <property type="match status" value="3"/>
</dbReference>
<dbReference type="PRINTS" id="PR01185">
    <property type="entry name" value="INTEGRINA"/>
</dbReference>
<dbReference type="InterPro" id="IPR000413">
    <property type="entry name" value="Integrin_alpha"/>
</dbReference>
<evidence type="ECO:0000256" key="4">
    <source>
        <dbReference type="ARBA" id="ARBA00023180"/>
    </source>
</evidence>
<dbReference type="SUPFAM" id="SSF69318">
    <property type="entry name" value="Integrin alpha N-terminal domain"/>
    <property type="match status" value="1"/>
</dbReference>
<dbReference type="SMART" id="SM00191">
    <property type="entry name" value="Int_alpha"/>
    <property type="match status" value="4"/>
</dbReference>
<dbReference type="InterPro" id="IPR013519">
    <property type="entry name" value="Int_alpha_beta-p"/>
</dbReference>
<sequence length="477" mass="47035">MRNRKTLSAAILCSAGVLAVSALTAGTASAAPSNLKGDFNGDGYADLAVGVPKATVGGKAKAGYVNVLWGSANGPARSTVISQNTAGVPGTAEAGDEFGSQLVTDDVNGDGYADLVVSAPRESLSDISSHRHGIITVLPGSATGFGTAFTAARGAHEGARIGESLSTGDYDDDGDRDLAYRSSNEESAGVLWQPGPVVPAPAAPAQSIVSYRFSGPTAIATGDFDGNGTDDLAVTYTGQEIRGTAVYSWEQGAPVRDWSTPDYAASLAVADFGKDGADDLVLGGVRANPEVEETYCPQAVGGTVRTVDGEPGTGLGSAHVCLDQDTPGVPGTGESGDDFGAAVAAGDVNGDGYPELAVGVGQEALGSEAAAGSVSVLTGSAHGVDGGSGGYAFHQSTAGIPGAAEAGDRFGAAVALTDLNGDGRADLAAGTPGENSSTGGVWYVPSPATATPAGARALTPNSLGLTGAVEHGGVFGR</sequence>
<dbReference type="EMBL" id="BAAAUD010000042">
    <property type="protein sequence ID" value="GAA2954278.1"/>
    <property type="molecule type" value="Genomic_DNA"/>
</dbReference>
<dbReference type="Proteomes" id="UP001500403">
    <property type="component" value="Unassembled WGS sequence"/>
</dbReference>
<feature type="signal peptide" evidence="5">
    <location>
        <begin position="1"/>
        <end position="30"/>
    </location>
</feature>